<evidence type="ECO:0000256" key="12">
    <source>
        <dbReference type="SAM" id="MobiDB-lite"/>
    </source>
</evidence>
<feature type="domain" description="C2H2-type" evidence="13">
    <location>
        <begin position="497"/>
        <end position="526"/>
    </location>
</feature>
<feature type="domain" description="C2H2-type" evidence="13">
    <location>
        <begin position="2"/>
        <end position="29"/>
    </location>
</feature>
<dbReference type="PROSITE" id="PS50157">
    <property type="entry name" value="ZINC_FINGER_C2H2_2"/>
    <property type="match status" value="4"/>
</dbReference>
<dbReference type="FunFam" id="3.30.160.60:FF:000125">
    <property type="entry name" value="Putative zinc finger protein 143"/>
    <property type="match status" value="1"/>
</dbReference>
<dbReference type="PROSITE" id="PS00028">
    <property type="entry name" value="ZINC_FINGER_C2H2_1"/>
    <property type="match status" value="2"/>
</dbReference>
<dbReference type="Pfam" id="PF00096">
    <property type="entry name" value="zf-C2H2"/>
    <property type="match status" value="3"/>
</dbReference>
<keyword evidence="4" id="KW-0677">Repeat</keyword>
<keyword evidence="15" id="KW-1185">Reference proteome</keyword>
<feature type="compositionally biased region" description="Basic residues" evidence="12">
    <location>
        <begin position="131"/>
        <end position="140"/>
    </location>
</feature>
<dbReference type="InterPro" id="IPR013087">
    <property type="entry name" value="Znf_C2H2_type"/>
</dbReference>
<evidence type="ECO:0000256" key="9">
    <source>
        <dbReference type="ARBA" id="ARBA00023163"/>
    </source>
</evidence>
<evidence type="ECO:0000256" key="8">
    <source>
        <dbReference type="ARBA" id="ARBA00023125"/>
    </source>
</evidence>
<keyword evidence="7" id="KW-0805">Transcription regulation</keyword>
<evidence type="ECO:0000259" key="13">
    <source>
        <dbReference type="PROSITE" id="PS50157"/>
    </source>
</evidence>
<feature type="compositionally biased region" description="Acidic residues" evidence="12">
    <location>
        <begin position="627"/>
        <end position="637"/>
    </location>
</feature>
<evidence type="ECO:0000256" key="1">
    <source>
        <dbReference type="ARBA" id="ARBA00003767"/>
    </source>
</evidence>
<keyword evidence="9" id="KW-0804">Transcription</keyword>
<evidence type="ECO:0000256" key="10">
    <source>
        <dbReference type="ARBA" id="ARBA00023242"/>
    </source>
</evidence>
<feature type="non-terminal residue" evidence="14">
    <location>
        <position position="1"/>
    </location>
</feature>
<name>A0A507DR26_9FUNG</name>
<dbReference type="STRING" id="246404.A0A507DR26"/>
<keyword evidence="3" id="KW-0479">Metal-binding</keyword>
<proteinExistence type="predicted"/>
<evidence type="ECO:0000256" key="2">
    <source>
        <dbReference type="ARBA" id="ARBA00004123"/>
    </source>
</evidence>
<evidence type="ECO:0000313" key="14">
    <source>
        <dbReference type="EMBL" id="TPX53695.1"/>
    </source>
</evidence>
<evidence type="ECO:0000256" key="5">
    <source>
        <dbReference type="ARBA" id="ARBA00022771"/>
    </source>
</evidence>
<dbReference type="PANTHER" id="PTHR23235">
    <property type="entry name" value="KRUEPPEL-LIKE TRANSCRIPTION FACTOR"/>
    <property type="match status" value="1"/>
</dbReference>
<keyword evidence="6" id="KW-0862">Zinc</keyword>
<feature type="domain" description="C2H2-type" evidence="13">
    <location>
        <begin position="527"/>
        <end position="554"/>
    </location>
</feature>
<dbReference type="GO" id="GO:0008270">
    <property type="term" value="F:zinc ion binding"/>
    <property type="evidence" value="ECO:0007669"/>
    <property type="project" value="UniProtKB-KW"/>
</dbReference>
<sequence length="637" mass="69396">EFVCDGCGGYFARKDSLQRHLKICDAAKEEEEGLGDPAKDSIPLAFTSMPTLSAAHIDAISHAQATLPHPVQYISTTAASNAAPPASFCGAGGVDLLSDDSQSVTPTLDVMPSPTLKSTSSSPPTTPAFHSQHHHQHQRQRPSPPLSMQSSDQLYSSAFDSGVNAANADLDLDIEFFNQLTDETANAPPPFRSFDANLLSSNLSSILSSPNITNNNNNNRGPLAVSTSFQHATTASFHPHSPFPASPLHANNSIEFEQFRSASRHAIQVILAASSPRPPATPQIRNSFDKPIEFAPFATSQFTPSTPVAPVSSATAAVVLSEAAASSVFGTPNFNHQQQQQQQQQQSYRMIASPMISNVQHFQHASVPLSPMIPTLHPMTSVESLEAMTAHRLSDLSQGYLFDANQQQSGNDQDFQYGHYSIIEGGSKQECTTQDDHHTHINNNTNNINNSNTTTNNNTNNTNKINNTSSSPLIDSSKSVHNIPITAIRTDTGKSLFICPWEGCQRQFTRPYNLRSHYRQHTGERPFACTQCSLSFSRHHDLKRHTLIHAGGKQHACPACNRSFLRSDALKRHLKPNGDDSKLSKCLYIIHDRQLPLLSLDPSFLQSSLGRLQAGRKVVGGGGGVSDQEEEEEEDEE</sequence>
<feature type="region of interest" description="Disordered" evidence="12">
    <location>
        <begin position="103"/>
        <end position="152"/>
    </location>
</feature>
<feature type="region of interest" description="Disordered" evidence="12">
    <location>
        <begin position="442"/>
        <end position="474"/>
    </location>
</feature>
<evidence type="ECO:0000256" key="3">
    <source>
        <dbReference type="ARBA" id="ARBA00022723"/>
    </source>
</evidence>
<feature type="compositionally biased region" description="Low complexity" evidence="12">
    <location>
        <begin position="442"/>
        <end position="470"/>
    </location>
</feature>
<dbReference type="InterPro" id="IPR036236">
    <property type="entry name" value="Znf_C2H2_sf"/>
</dbReference>
<keyword evidence="10" id="KW-0539">Nucleus</keyword>
<dbReference type="Gene3D" id="3.30.160.60">
    <property type="entry name" value="Classic Zinc Finger"/>
    <property type="match status" value="4"/>
</dbReference>
<protein>
    <recommendedName>
        <fullName evidence="13">C2H2-type domain-containing protein</fullName>
    </recommendedName>
</protein>
<reference evidence="14 15" key="1">
    <citation type="journal article" date="2019" name="Sci. Rep.">
        <title>Comparative genomics of chytrid fungi reveal insights into the obligate biotrophic and pathogenic lifestyle of Synchytrium endobioticum.</title>
        <authorList>
            <person name="van de Vossenberg B.T.L.H."/>
            <person name="Warris S."/>
            <person name="Nguyen H.D.T."/>
            <person name="van Gent-Pelzer M.P.E."/>
            <person name="Joly D.L."/>
            <person name="van de Geest H.C."/>
            <person name="Bonants P.J.M."/>
            <person name="Smith D.S."/>
            <person name="Levesque C.A."/>
            <person name="van der Lee T.A.J."/>
        </authorList>
    </citation>
    <scope>NUCLEOTIDE SEQUENCE [LARGE SCALE GENOMIC DNA]</scope>
    <source>
        <strain evidence="14 15">CBS 675.73</strain>
    </source>
</reference>
<gene>
    <name evidence="14" type="ORF">CcCBS67573_g09668</name>
</gene>
<evidence type="ECO:0000256" key="7">
    <source>
        <dbReference type="ARBA" id="ARBA00023015"/>
    </source>
</evidence>
<accession>A0A507DR26</accession>
<evidence type="ECO:0000256" key="4">
    <source>
        <dbReference type="ARBA" id="ARBA00022737"/>
    </source>
</evidence>
<dbReference type="GO" id="GO:0000978">
    <property type="term" value="F:RNA polymerase II cis-regulatory region sequence-specific DNA binding"/>
    <property type="evidence" value="ECO:0007669"/>
    <property type="project" value="TreeGrafter"/>
</dbReference>
<dbReference type="EMBL" id="QEAP01000937">
    <property type="protein sequence ID" value="TPX53695.1"/>
    <property type="molecule type" value="Genomic_DNA"/>
</dbReference>
<comment type="caution">
    <text evidence="14">The sequence shown here is derived from an EMBL/GenBank/DDBJ whole genome shotgun (WGS) entry which is preliminary data.</text>
</comment>
<organism evidence="14 15">
    <name type="scientific">Chytriomyces confervae</name>
    <dbReference type="NCBI Taxonomy" id="246404"/>
    <lineage>
        <taxon>Eukaryota</taxon>
        <taxon>Fungi</taxon>
        <taxon>Fungi incertae sedis</taxon>
        <taxon>Chytridiomycota</taxon>
        <taxon>Chytridiomycota incertae sedis</taxon>
        <taxon>Chytridiomycetes</taxon>
        <taxon>Chytridiales</taxon>
        <taxon>Chytriomycetaceae</taxon>
        <taxon>Chytriomyces</taxon>
    </lineage>
</organism>
<feature type="region of interest" description="Disordered" evidence="12">
    <location>
        <begin position="616"/>
        <end position="637"/>
    </location>
</feature>
<feature type="compositionally biased region" description="Low complexity" evidence="12">
    <location>
        <begin position="112"/>
        <end position="123"/>
    </location>
</feature>
<dbReference type="GO" id="GO:0000981">
    <property type="term" value="F:DNA-binding transcription factor activity, RNA polymerase II-specific"/>
    <property type="evidence" value="ECO:0007669"/>
    <property type="project" value="TreeGrafter"/>
</dbReference>
<dbReference type="SMART" id="SM00355">
    <property type="entry name" value="ZnF_C2H2"/>
    <property type="match status" value="4"/>
</dbReference>
<dbReference type="SUPFAM" id="SSF57667">
    <property type="entry name" value="beta-beta-alpha zinc fingers"/>
    <property type="match status" value="2"/>
</dbReference>
<keyword evidence="8" id="KW-0238">DNA-binding</keyword>
<dbReference type="AlphaFoldDB" id="A0A507DR26"/>
<comment type="function">
    <text evidence="1">May be involved in transcriptional regulation.</text>
</comment>
<feature type="domain" description="C2H2-type" evidence="13">
    <location>
        <begin position="555"/>
        <end position="582"/>
    </location>
</feature>
<comment type="subcellular location">
    <subcellularLocation>
        <location evidence="2">Nucleus</location>
    </subcellularLocation>
</comment>
<dbReference type="GO" id="GO:0005634">
    <property type="term" value="C:nucleus"/>
    <property type="evidence" value="ECO:0007669"/>
    <property type="project" value="UniProtKB-SubCell"/>
</dbReference>
<dbReference type="PANTHER" id="PTHR23235:SF120">
    <property type="entry name" value="KRUPPEL-LIKE FACTOR 15"/>
    <property type="match status" value="1"/>
</dbReference>
<dbReference type="OrthoDB" id="4748970at2759"/>
<keyword evidence="5 11" id="KW-0863">Zinc-finger</keyword>
<dbReference type="FunFam" id="3.30.160.60:FF:000097">
    <property type="entry name" value="Zinc finger protein"/>
    <property type="match status" value="1"/>
</dbReference>
<evidence type="ECO:0000313" key="15">
    <source>
        <dbReference type="Proteomes" id="UP000320333"/>
    </source>
</evidence>
<evidence type="ECO:0000256" key="11">
    <source>
        <dbReference type="PROSITE-ProRule" id="PRU00042"/>
    </source>
</evidence>
<evidence type="ECO:0000256" key="6">
    <source>
        <dbReference type="ARBA" id="ARBA00022833"/>
    </source>
</evidence>
<dbReference type="Proteomes" id="UP000320333">
    <property type="component" value="Unassembled WGS sequence"/>
</dbReference>